<evidence type="ECO:0000256" key="4">
    <source>
        <dbReference type="ARBA" id="ARBA00022618"/>
    </source>
</evidence>
<organism evidence="15 16">
    <name type="scientific">Kangiella koreensis (strain DSM 16069 / JCM 12317 / KCTC 12182 / SW-125)</name>
    <dbReference type="NCBI Taxonomy" id="523791"/>
    <lineage>
        <taxon>Bacteria</taxon>
        <taxon>Pseudomonadati</taxon>
        <taxon>Pseudomonadota</taxon>
        <taxon>Gammaproteobacteria</taxon>
        <taxon>Kangiellales</taxon>
        <taxon>Kangiellaceae</taxon>
        <taxon>Kangiella</taxon>
    </lineage>
</organism>
<dbReference type="KEGG" id="kko:Kkor_0658"/>
<keyword evidence="6" id="KW-0133">Cell shape</keyword>
<evidence type="ECO:0000256" key="2">
    <source>
        <dbReference type="ARBA" id="ARBA00022475"/>
    </source>
</evidence>
<dbReference type="eggNOG" id="COG3105">
    <property type="taxonomic scope" value="Bacteria"/>
</dbReference>
<sequence length="193" mass="21401">MSSPLVIFLLLIVGAAAFFFGRWHGKSQHSKALSEELKAKDDELSTLKAEVNNHFDETARLFSNVTEEYKALYQHLATSSSKLSNRKFDLKLSSNNSGLPGLSSNIGKEFEDSVIDSEAREISDYNSGPQQPRDYAADDMDDDYHPNHDVAANEDGLPEDDKNAKSGNSEQNSASENIDDNDTKKSQKEKTSH</sequence>
<evidence type="ECO:0000256" key="1">
    <source>
        <dbReference type="ARBA" id="ARBA00004377"/>
    </source>
</evidence>
<keyword evidence="8" id="KW-0472">Membrane</keyword>
<accession>C7R9I7</accession>
<evidence type="ECO:0000313" key="16">
    <source>
        <dbReference type="Proteomes" id="UP000001231"/>
    </source>
</evidence>
<reference evidence="15 16" key="1">
    <citation type="journal article" date="2009" name="Stand. Genomic Sci.">
        <title>Complete genome sequence of Kangiella koreensis type strain (SW-125).</title>
        <authorList>
            <person name="Han C."/>
            <person name="Sikorski J."/>
            <person name="Lapidus A."/>
            <person name="Nolan M."/>
            <person name="Glavina Del Rio T."/>
            <person name="Tice H."/>
            <person name="Cheng J.F."/>
            <person name="Lucas S."/>
            <person name="Chen F."/>
            <person name="Copeland A."/>
            <person name="Ivanova N."/>
            <person name="Mavromatis K."/>
            <person name="Ovchinnikova G."/>
            <person name="Pati A."/>
            <person name="Bruce D."/>
            <person name="Goodwin L."/>
            <person name="Pitluck S."/>
            <person name="Chen A."/>
            <person name="Palaniappan K."/>
            <person name="Land M."/>
            <person name="Hauser L."/>
            <person name="Chang Y.J."/>
            <person name="Jeffries C.D."/>
            <person name="Chain P."/>
            <person name="Saunders E."/>
            <person name="Brettin T."/>
            <person name="Goker M."/>
            <person name="Tindall B.J."/>
            <person name="Bristow J."/>
            <person name="Eisen J.A."/>
            <person name="Markowitz V."/>
            <person name="Hugenholtz P."/>
            <person name="Kyrpides N.C."/>
            <person name="Klenk H.P."/>
            <person name="Detter J.C."/>
        </authorList>
    </citation>
    <scope>NUCLEOTIDE SEQUENCE [LARGE SCALE GENOMIC DNA]</scope>
    <source>
        <strain evidence="16">DSM 16069 / KCTC 12182 / SW-125</strain>
    </source>
</reference>
<evidence type="ECO:0000256" key="11">
    <source>
        <dbReference type="ARBA" id="ARBA00035703"/>
    </source>
</evidence>
<dbReference type="OrthoDB" id="7068713at2"/>
<keyword evidence="16" id="KW-1185">Reference proteome</keyword>
<dbReference type="GO" id="GO:0051301">
    <property type="term" value="P:cell division"/>
    <property type="evidence" value="ECO:0007669"/>
    <property type="project" value="UniProtKB-KW"/>
</dbReference>
<evidence type="ECO:0000256" key="9">
    <source>
        <dbReference type="ARBA" id="ARBA00023306"/>
    </source>
</evidence>
<evidence type="ECO:0000256" key="7">
    <source>
        <dbReference type="ARBA" id="ARBA00022989"/>
    </source>
</evidence>
<comment type="similarity">
    <text evidence="10">Belongs to the ZapG family.</text>
</comment>
<gene>
    <name evidence="15" type="ordered locus">Kkor_0658</name>
</gene>
<dbReference type="PANTHER" id="PTHR39579:SF1">
    <property type="entry name" value="INNER MEMBRANE PROTEIN YHCB"/>
    <property type="match status" value="1"/>
</dbReference>
<feature type="compositionally biased region" description="Basic and acidic residues" evidence="14">
    <location>
        <begin position="181"/>
        <end position="193"/>
    </location>
</feature>
<dbReference type="EMBL" id="CP001707">
    <property type="protein sequence ID" value="ACV26078.1"/>
    <property type="molecule type" value="Genomic_DNA"/>
</dbReference>
<feature type="compositionally biased region" description="Polar residues" evidence="14">
    <location>
        <begin position="165"/>
        <end position="176"/>
    </location>
</feature>
<evidence type="ECO:0000313" key="15">
    <source>
        <dbReference type="EMBL" id="ACV26078.1"/>
    </source>
</evidence>
<keyword evidence="7" id="KW-1133">Transmembrane helix</keyword>
<feature type="coiled-coil region" evidence="13">
    <location>
        <begin position="30"/>
        <end position="57"/>
    </location>
</feature>
<evidence type="ECO:0000256" key="14">
    <source>
        <dbReference type="SAM" id="MobiDB-lite"/>
    </source>
</evidence>
<dbReference type="STRING" id="523791.Kkor_0658"/>
<dbReference type="InParanoid" id="C7R9I7"/>
<comment type="subcellular location">
    <subcellularLocation>
        <location evidence="1">Cell inner membrane</location>
        <topology evidence="1">Single-pass membrane protein</topology>
    </subcellularLocation>
</comment>
<evidence type="ECO:0000256" key="3">
    <source>
        <dbReference type="ARBA" id="ARBA00022519"/>
    </source>
</evidence>
<evidence type="ECO:0000256" key="13">
    <source>
        <dbReference type="SAM" id="Coils"/>
    </source>
</evidence>
<dbReference type="FunCoup" id="C7R9I7">
    <property type="interactions" value="34"/>
</dbReference>
<keyword evidence="13" id="KW-0175">Coiled coil</keyword>
<dbReference type="Pfam" id="PF06295">
    <property type="entry name" value="ZapG-like"/>
    <property type="match status" value="1"/>
</dbReference>
<dbReference type="GO" id="GO:0005886">
    <property type="term" value="C:plasma membrane"/>
    <property type="evidence" value="ECO:0007669"/>
    <property type="project" value="UniProtKB-SubCell"/>
</dbReference>
<keyword evidence="4" id="KW-0132">Cell division</keyword>
<protein>
    <recommendedName>
        <fullName evidence="11">Z-ring associated protein G</fullName>
    </recommendedName>
    <alternativeName>
        <fullName evidence="12">Cell division protein ZapG</fullName>
    </alternativeName>
</protein>
<dbReference type="HOGENOM" id="CLU_1407120_0_0_6"/>
<dbReference type="Proteomes" id="UP000001231">
    <property type="component" value="Chromosome"/>
</dbReference>
<dbReference type="AlphaFoldDB" id="C7R9I7"/>
<dbReference type="InterPro" id="IPR009386">
    <property type="entry name" value="ZapG-like"/>
</dbReference>
<keyword evidence="9" id="KW-0131">Cell cycle</keyword>
<evidence type="ECO:0000256" key="8">
    <source>
        <dbReference type="ARBA" id="ARBA00023136"/>
    </source>
</evidence>
<dbReference type="GO" id="GO:0008360">
    <property type="term" value="P:regulation of cell shape"/>
    <property type="evidence" value="ECO:0007669"/>
    <property type="project" value="UniProtKB-KW"/>
</dbReference>
<keyword evidence="3" id="KW-0997">Cell inner membrane</keyword>
<evidence type="ECO:0000256" key="12">
    <source>
        <dbReference type="ARBA" id="ARBA00035727"/>
    </source>
</evidence>
<name>C7R9I7_KANKD</name>
<evidence type="ECO:0000256" key="5">
    <source>
        <dbReference type="ARBA" id="ARBA00022692"/>
    </source>
</evidence>
<keyword evidence="5" id="KW-0812">Transmembrane</keyword>
<proteinExistence type="inferred from homology"/>
<keyword evidence="2" id="KW-1003">Cell membrane</keyword>
<dbReference type="PANTHER" id="PTHR39579">
    <property type="entry name" value="INNER MEMBRANE PROTEIN YHCB"/>
    <property type="match status" value="1"/>
</dbReference>
<feature type="region of interest" description="Disordered" evidence="14">
    <location>
        <begin position="120"/>
        <end position="193"/>
    </location>
</feature>
<evidence type="ECO:0000256" key="10">
    <source>
        <dbReference type="ARBA" id="ARBA00035657"/>
    </source>
</evidence>
<dbReference type="RefSeq" id="WP_012800592.1">
    <property type="nucleotide sequence ID" value="NC_013166.1"/>
</dbReference>
<evidence type="ECO:0000256" key="6">
    <source>
        <dbReference type="ARBA" id="ARBA00022960"/>
    </source>
</evidence>